<evidence type="ECO:0000256" key="3">
    <source>
        <dbReference type="ARBA" id="ARBA00022989"/>
    </source>
</evidence>
<feature type="transmembrane region" description="Helical" evidence="5">
    <location>
        <begin position="126"/>
        <end position="144"/>
    </location>
</feature>
<proteinExistence type="predicted"/>
<feature type="transmembrane region" description="Helical" evidence="5">
    <location>
        <begin position="206"/>
        <end position="230"/>
    </location>
</feature>
<comment type="subcellular location">
    <subcellularLocation>
        <location evidence="1">Membrane</location>
        <topology evidence="1">Multi-pass membrane protein</topology>
    </subcellularLocation>
</comment>
<evidence type="ECO:0000256" key="4">
    <source>
        <dbReference type="ARBA" id="ARBA00023136"/>
    </source>
</evidence>
<dbReference type="GO" id="GO:0006874">
    <property type="term" value="P:intracellular calcium ion homeostasis"/>
    <property type="evidence" value="ECO:0007669"/>
    <property type="project" value="TreeGrafter"/>
</dbReference>
<dbReference type="NCBIfam" id="TIGR00367">
    <property type="entry name" value="calcium/sodium antiporter"/>
    <property type="match status" value="1"/>
</dbReference>
<feature type="transmembrane region" description="Helical" evidence="5">
    <location>
        <begin position="297"/>
        <end position="316"/>
    </location>
</feature>
<dbReference type="Gene3D" id="1.20.1420.30">
    <property type="entry name" value="NCX, central ion-binding region"/>
    <property type="match status" value="2"/>
</dbReference>
<feature type="transmembrane region" description="Helical" evidence="5">
    <location>
        <begin position="78"/>
        <end position="96"/>
    </location>
</feature>
<evidence type="ECO:0000259" key="6">
    <source>
        <dbReference type="Pfam" id="PF01699"/>
    </source>
</evidence>
<dbReference type="EMBL" id="JACCKB010000019">
    <property type="protein sequence ID" value="NYZ66969.1"/>
    <property type="molecule type" value="Genomic_DNA"/>
</dbReference>
<keyword evidence="8" id="KW-1185">Reference proteome</keyword>
<keyword evidence="4 5" id="KW-0472">Membrane</keyword>
<evidence type="ECO:0000313" key="8">
    <source>
        <dbReference type="Proteomes" id="UP000569732"/>
    </source>
</evidence>
<comment type="caution">
    <text evidence="7">The sequence shown here is derived from an EMBL/GenBank/DDBJ whole genome shotgun (WGS) entry which is preliminary data.</text>
</comment>
<keyword evidence="2 5" id="KW-0812">Transmembrane</keyword>
<dbReference type="RefSeq" id="WP_180568989.1">
    <property type="nucleotide sequence ID" value="NZ_JACCKB010000019.1"/>
</dbReference>
<dbReference type="InterPro" id="IPR004837">
    <property type="entry name" value="NaCa_Exmemb"/>
</dbReference>
<dbReference type="GO" id="GO:0008273">
    <property type="term" value="F:calcium, potassium:sodium antiporter activity"/>
    <property type="evidence" value="ECO:0007669"/>
    <property type="project" value="TreeGrafter"/>
</dbReference>
<gene>
    <name evidence="7" type="ORF">H0A36_13185</name>
</gene>
<dbReference type="PANTHER" id="PTHR10846">
    <property type="entry name" value="SODIUM/POTASSIUM/CALCIUM EXCHANGER"/>
    <property type="match status" value="1"/>
</dbReference>
<dbReference type="InterPro" id="IPR044880">
    <property type="entry name" value="NCX_ion-bd_dom_sf"/>
</dbReference>
<dbReference type="GO" id="GO:0005886">
    <property type="term" value="C:plasma membrane"/>
    <property type="evidence" value="ECO:0007669"/>
    <property type="project" value="TreeGrafter"/>
</dbReference>
<evidence type="ECO:0000256" key="5">
    <source>
        <dbReference type="SAM" id="Phobius"/>
    </source>
</evidence>
<feature type="transmembrane region" description="Helical" evidence="5">
    <location>
        <begin position="242"/>
        <end position="261"/>
    </location>
</feature>
<reference evidence="7 8" key="1">
    <citation type="submission" date="2020-07" db="EMBL/GenBank/DDBJ databases">
        <title>Endozoicomonas sp. nov., isolated from sediment.</title>
        <authorList>
            <person name="Gu T."/>
        </authorList>
    </citation>
    <scope>NUCLEOTIDE SEQUENCE [LARGE SCALE GENOMIC DNA]</scope>
    <source>
        <strain evidence="7 8">SM1973</strain>
    </source>
</reference>
<evidence type="ECO:0000256" key="1">
    <source>
        <dbReference type="ARBA" id="ARBA00004141"/>
    </source>
</evidence>
<dbReference type="Pfam" id="PF01699">
    <property type="entry name" value="Na_Ca_ex"/>
    <property type="match status" value="2"/>
</dbReference>
<sequence length="322" mass="34156">MILFTIAIIAGLLLLVWSADRFVFGAAVIAHRFNVSPLLIGITIVSVGTSAPEIIVSTMAGLSGAGSLAVGNALGSNIANIGLVLGVTALISPILLEKGLIKRELPLLLIVTLVTGYLLYDHKLTVIDSIILLLFLLITLYVVCYKNSLDSSQADNDVIDQEEATKTPLGKTIGWFLVGLIILLLSARLLVWGATNIATSLGISELVIGLTIVAIGTSLPELAASVASAVKGHHGMAIGNVVGSNLFNLLAVMPIPGLIATTWVEPGVFSRDYFVLLLSTMILFAILVFFKQKNSLGHFAGSFLVVGYSSYLLWLYQTHQSV</sequence>
<dbReference type="InterPro" id="IPR004481">
    <property type="entry name" value="K/Na/Ca-exchanger"/>
</dbReference>
<feature type="transmembrane region" description="Helical" evidence="5">
    <location>
        <begin position="273"/>
        <end position="290"/>
    </location>
</feature>
<name>A0A853I2Z5_9GAMM</name>
<feature type="domain" description="Sodium/calcium exchanger membrane region" evidence="6">
    <location>
        <begin position="173"/>
        <end position="316"/>
    </location>
</feature>
<dbReference type="GO" id="GO:0005262">
    <property type="term" value="F:calcium channel activity"/>
    <property type="evidence" value="ECO:0007669"/>
    <property type="project" value="TreeGrafter"/>
</dbReference>
<keyword evidence="3 5" id="KW-1133">Transmembrane helix</keyword>
<protein>
    <submittedName>
        <fullName evidence="7">Calcium/sodium antiporter</fullName>
    </submittedName>
</protein>
<accession>A0A853I2Z5</accession>
<evidence type="ECO:0000313" key="7">
    <source>
        <dbReference type="EMBL" id="NYZ66969.1"/>
    </source>
</evidence>
<dbReference type="Proteomes" id="UP000569732">
    <property type="component" value="Unassembled WGS sequence"/>
</dbReference>
<dbReference type="AlphaFoldDB" id="A0A853I2Z5"/>
<dbReference type="PANTHER" id="PTHR10846:SF8">
    <property type="entry name" value="INNER MEMBRANE PROTEIN YRBG"/>
    <property type="match status" value="1"/>
</dbReference>
<feature type="transmembrane region" description="Helical" evidence="5">
    <location>
        <begin position="173"/>
        <end position="194"/>
    </location>
</feature>
<evidence type="ECO:0000256" key="2">
    <source>
        <dbReference type="ARBA" id="ARBA00022692"/>
    </source>
</evidence>
<feature type="domain" description="Sodium/calcium exchanger membrane region" evidence="6">
    <location>
        <begin position="5"/>
        <end position="143"/>
    </location>
</feature>
<organism evidence="7 8">
    <name type="scientific">Spartinivicinus marinus</name>
    <dbReference type="NCBI Taxonomy" id="2994442"/>
    <lineage>
        <taxon>Bacteria</taxon>
        <taxon>Pseudomonadati</taxon>
        <taxon>Pseudomonadota</taxon>
        <taxon>Gammaproteobacteria</taxon>
        <taxon>Oceanospirillales</taxon>
        <taxon>Zooshikellaceae</taxon>
        <taxon>Spartinivicinus</taxon>
    </lineage>
</organism>